<evidence type="ECO:0008006" key="3">
    <source>
        <dbReference type="Google" id="ProtNLM"/>
    </source>
</evidence>
<sequence>MGDGILDEESLVNFTANLPNGTTLYKRAVFVIGYVPSIGLEARILKVKVDLAWDLSLVAFPVDDRLLARVVRGESETWCLKFYWRVVTLMAMILVDLRRSAEELSNSGVDARFFLGAWWRIVPLVGSIPIVFERLVADLSIYRFGCVNWGWETVELISGSGYVWRAFRSCWQRMAASSGLDADRRNWVPFGCMFEIKHETGWLGLANVVVVDSVARNGLGLRFAIGNVVVSGLVNGVGLGLINWVGLGLVNGWVSAWLTAWISAWLTAWVSAWRWWSRAGSGFFFSF</sequence>
<keyword evidence="1" id="KW-0472">Membrane</keyword>
<accession>A0A2N9IJM1</accession>
<dbReference type="EMBL" id="OIVN01005968">
    <property type="protein sequence ID" value="SPD24658.1"/>
    <property type="molecule type" value="Genomic_DNA"/>
</dbReference>
<feature type="transmembrane region" description="Helical" evidence="1">
    <location>
        <begin position="254"/>
        <end position="276"/>
    </location>
</feature>
<protein>
    <recommendedName>
        <fullName evidence="3">Transmembrane protein</fullName>
    </recommendedName>
</protein>
<proteinExistence type="predicted"/>
<gene>
    <name evidence="2" type="ORF">FSB_LOCUS52540</name>
</gene>
<evidence type="ECO:0000313" key="2">
    <source>
        <dbReference type="EMBL" id="SPD24658.1"/>
    </source>
</evidence>
<keyword evidence="1" id="KW-0812">Transmembrane</keyword>
<dbReference type="AlphaFoldDB" id="A0A2N9IJM1"/>
<organism evidence="2">
    <name type="scientific">Fagus sylvatica</name>
    <name type="common">Beechnut</name>
    <dbReference type="NCBI Taxonomy" id="28930"/>
    <lineage>
        <taxon>Eukaryota</taxon>
        <taxon>Viridiplantae</taxon>
        <taxon>Streptophyta</taxon>
        <taxon>Embryophyta</taxon>
        <taxon>Tracheophyta</taxon>
        <taxon>Spermatophyta</taxon>
        <taxon>Magnoliopsida</taxon>
        <taxon>eudicotyledons</taxon>
        <taxon>Gunneridae</taxon>
        <taxon>Pentapetalae</taxon>
        <taxon>rosids</taxon>
        <taxon>fabids</taxon>
        <taxon>Fagales</taxon>
        <taxon>Fagaceae</taxon>
        <taxon>Fagus</taxon>
    </lineage>
</organism>
<keyword evidence="1" id="KW-1133">Transmembrane helix</keyword>
<evidence type="ECO:0000256" key="1">
    <source>
        <dbReference type="SAM" id="Phobius"/>
    </source>
</evidence>
<name>A0A2N9IJM1_FAGSY</name>
<feature type="transmembrane region" description="Helical" evidence="1">
    <location>
        <begin position="223"/>
        <end position="242"/>
    </location>
</feature>
<reference evidence="2" key="1">
    <citation type="submission" date="2018-02" db="EMBL/GenBank/DDBJ databases">
        <authorList>
            <person name="Cohen D.B."/>
            <person name="Kent A.D."/>
        </authorList>
    </citation>
    <scope>NUCLEOTIDE SEQUENCE</scope>
</reference>